<evidence type="ECO:0000256" key="1">
    <source>
        <dbReference type="ARBA" id="ARBA00005046"/>
    </source>
</evidence>
<evidence type="ECO:0000256" key="10">
    <source>
        <dbReference type="ARBA" id="ARBA00030407"/>
    </source>
</evidence>
<dbReference type="InterPro" id="IPR003448">
    <property type="entry name" value="Mopterin_biosynth_MoaE"/>
</dbReference>
<comment type="caution">
    <text evidence="14">The sequence shown here is derived from an EMBL/GenBank/DDBJ whole genome shotgun (WGS) entry which is preliminary data.</text>
</comment>
<evidence type="ECO:0000256" key="2">
    <source>
        <dbReference type="ARBA" id="ARBA00005426"/>
    </source>
</evidence>
<dbReference type="GO" id="GO:0006777">
    <property type="term" value="P:Mo-molybdopterin cofactor biosynthetic process"/>
    <property type="evidence" value="ECO:0007669"/>
    <property type="project" value="UniProtKB-KW"/>
</dbReference>
<comment type="catalytic activity">
    <reaction evidence="13">
        <text>2 [molybdopterin-synthase sulfur-carrier protein]-C-terminal-Gly-aminoethanethioate + cyclic pyranopterin phosphate + H2O = molybdopterin + 2 [molybdopterin-synthase sulfur-carrier protein]-C-terminal Gly-Gly + 2 H(+)</text>
        <dbReference type="Rhea" id="RHEA:26333"/>
        <dbReference type="Rhea" id="RHEA-COMP:12202"/>
        <dbReference type="Rhea" id="RHEA-COMP:19907"/>
        <dbReference type="ChEBI" id="CHEBI:15377"/>
        <dbReference type="ChEBI" id="CHEBI:15378"/>
        <dbReference type="ChEBI" id="CHEBI:58698"/>
        <dbReference type="ChEBI" id="CHEBI:59648"/>
        <dbReference type="ChEBI" id="CHEBI:90778"/>
        <dbReference type="ChEBI" id="CHEBI:232372"/>
        <dbReference type="EC" id="2.8.1.12"/>
    </reaction>
</comment>
<comment type="similarity">
    <text evidence="2">Belongs to the MoaE family.</text>
</comment>
<evidence type="ECO:0000256" key="7">
    <source>
        <dbReference type="ARBA" id="ARBA00025448"/>
    </source>
</evidence>
<accession>A0A1J6VTX4</accession>
<sequence>MMDLFEVKSEPISIEEVTRKVERREAGAITTFIGTVREWTKDKRTLYLEYQAYEPMAAKMLAQIGKEAEEKWPGTKMAISHRIGRLEISDIAVIIAVSSPHRKAAYEANEYAIERIKDIVPIWKKEHWDSGEEWIGNQKETVPYPSGRPHL</sequence>
<dbReference type="FunFam" id="3.90.1170.40:FF:000003">
    <property type="entry name" value="Molybdopterin converting factor subunit 2"/>
    <property type="match status" value="1"/>
</dbReference>
<proteinExistence type="inferred from homology"/>
<dbReference type="CDD" id="cd00756">
    <property type="entry name" value="MoaE"/>
    <property type="match status" value="1"/>
</dbReference>
<dbReference type="InterPro" id="IPR036563">
    <property type="entry name" value="MoaE_sf"/>
</dbReference>
<protein>
    <recommendedName>
        <fullName evidence="4">Molybdopterin synthase catalytic subunit</fullName>
        <ecNumber evidence="3">2.8.1.12</ecNumber>
    </recommendedName>
    <alternativeName>
        <fullName evidence="11">MPT synthase subunit 2</fullName>
    </alternativeName>
    <alternativeName>
        <fullName evidence="9">Molybdenum cofactor biosynthesis protein E</fullName>
    </alternativeName>
    <alternativeName>
        <fullName evidence="10">Molybdopterin-converting factor large subunit</fullName>
    </alternativeName>
    <alternativeName>
        <fullName evidence="12">Molybdopterin-converting factor subunit 2</fullName>
    </alternativeName>
</protein>
<evidence type="ECO:0000256" key="8">
    <source>
        <dbReference type="ARBA" id="ARBA00026066"/>
    </source>
</evidence>
<keyword evidence="6" id="KW-0501">Molybdenum cofactor biosynthesis</keyword>
<comment type="pathway">
    <text evidence="1">Cofactor biosynthesis; molybdopterin biosynthesis.</text>
</comment>
<evidence type="ECO:0000256" key="4">
    <source>
        <dbReference type="ARBA" id="ARBA00013858"/>
    </source>
</evidence>
<comment type="subunit">
    <text evidence="8">Heterotetramer of 2 MoaD subunits and 2 MoaE subunits. Also stable as homodimer. The enzyme changes between these two forms during catalysis.</text>
</comment>
<evidence type="ECO:0000256" key="5">
    <source>
        <dbReference type="ARBA" id="ARBA00022679"/>
    </source>
</evidence>
<dbReference type="GO" id="GO:0030366">
    <property type="term" value="F:molybdopterin synthase activity"/>
    <property type="evidence" value="ECO:0007669"/>
    <property type="project" value="UniProtKB-EC"/>
</dbReference>
<evidence type="ECO:0000256" key="13">
    <source>
        <dbReference type="ARBA" id="ARBA00049878"/>
    </source>
</evidence>
<evidence type="ECO:0000256" key="6">
    <source>
        <dbReference type="ARBA" id="ARBA00023150"/>
    </source>
</evidence>
<dbReference type="AlphaFoldDB" id="A0A1J6VTX4"/>
<dbReference type="Gene3D" id="3.90.1170.40">
    <property type="entry name" value="Molybdopterin biosynthesis MoaE subunit"/>
    <property type="match status" value="1"/>
</dbReference>
<dbReference type="EC" id="2.8.1.12" evidence="3"/>
<dbReference type="Proteomes" id="UP000182062">
    <property type="component" value="Unassembled WGS sequence"/>
</dbReference>
<dbReference type="SUPFAM" id="SSF54690">
    <property type="entry name" value="Molybdopterin synthase subunit MoaE"/>
    <property type="match status" value="1"/>
</dbReference>
<keyword evidence="15" id="KW-1185">Reference proteome</keyword>
<keyword evidence="5" id="KW-0808">Transferase</keyword>
<evidence type="ECO:0000256" key="11">
    <source>
        <dbReference type="ARBA" id="ARBA00030781"/>
    </source>
</evidence>
<dbReference type="Pfam" id="PF02391">
    <property type="entry name" value="MoaE"/>
    <property type="match status" value="1"/>
</dbReference>
<organism evidence="14 15">
    <name type="scientific">Rossellomorea aquimaris</name>
    <dbReference type="NCBI Taxonomy" id="189382"/>
    <lineage>
        <taxon>Bacteria</taxon>
        <taxon>Bacillati</taxon>
        <taxon>Bacillota</taxon>
        <taxon>Bacilli</taxon>
        <taxon>Bacillales</taxon>
        <taxon>Bacillaceae</taxon>
        <taxon>Rossellomorea</taxon>
    </lineage>
</organism>
<name>A0A1J6VTX4_9BACI</name>
<evidence type="ECO:0000256" key="12">
    <source>
        <dbReference type="ARBA" id="ARBA00032474"/>
    </source>
</evidence>
<evidence type="ECO:0000313" key="15">
    <source>
        <dbReference type="Proteomes" id="UP000182062"/>
    </source>
</evidence>
<evidence type="ECO:0000256" key="9">
    <source>
        <dbReference type="ARBA" id="ARBA00029745"/>
    </source>
</evidence>
<gene>
    <name evidence="14" type="ORF">BHE18_17575</name>
</gene>
<evidence type="ECO:0000313" key="14">
    <source>
        <dbReference type="EMBL" id="OIU68725.1"/>
    </source>
</evidence>
<reference evidence="14 15" key="1">
    <citation type="submission" date="2016-09" db="EMBL/GenBank/DDBJ databases">
        <title>Bacillus aquimaris SAMM genome sequence reveals colonization and biosurfactant production capacities.</title>
        <authorList>
            <person name="Waghmode S.R."/>
            <person name="Suryavanshi M.V."/>
        </authorList>
    </citation>
    <scope>NUCLEOTIDE SEQUENCE [LARGE SCALE GENOMIC DNA]</scope>
    <source>
        <strain evidence="14 15">SAMM</strain>
    </source>
</reference>
<dbReference type="EMBL" id="MINN01000128">
    <property type="protein sequence ID" value="OIU68725.1"/>
    <property type="molecule type" value="Genomic_DNA"/>
</dbReference>
<comment type="function">
    <text evidence="7">Converts molybdopterin precursor Z into molybdopterin. This requires the incorporation of two sulfur atoms into precursor Z to generate a dithiolene group. The sulfur is provided by MoaD.</text>
</comment>
<evidence type="ECO:0000256" key="3">
    <source>
        <dbReference type="ARBA" id="ARBA00011950"/>
    </source>
</evidence>
<dbReference type="PANTHER" id="PTHR23404">
    <property type="entry name" value="MOLYBDOPTERIN SYNTHASE RELATED"/>
    <property type="match status" value="1"/>
</dbReference>